<evidence type="ECO:0000313" key="3">
    <source>
        <dbReference type="EMBL" id="OAP16708.1"/>
    </source>
</evidence>
<feature type="region of interest" description="Disordered" evidence="1">
    <location>
        <begin position="58"/>
        <end position="77"/>
    </location>
</feature>
<dbReference type="Proteomes" id="UP000078284">
    <property type="component" value="Chromosome 1"/>
</dbReference>
<evidence type="ECO:0008006" key="5">
    <source>
        <dbReference type="Google" id="ProtNLM"/>
    </source>
</evidence>
<evidence type="ECO:0000313" key="4">
    <source>
        <dbReference type="Proteomes" id="UP000078284"/>
    </source>
</evidence>
<feature type="compositionally biased region" description="Polar residues" evidence="1">
    <location>
        <begin position="61"/>
        <end position="75"/>
    </location>
</feature>
<feature type="transmembrane region" description="Helical" evidence="2">
    <location>
        <begin position="6"/>
        <end position="30"/>
    </location>
</feature>
<accession>A0A178WEA1</accession>
<evidence type="ECO:0000256" key="1">
    <source>
        <dbReference type="SAM" id="MobiDB-lite"/>
    </source>
</evidence>
<protein>
    <recommendedName>
        <fullName evidence="5">Transmembrane protein</fullName>
    </recommendedName>
</protein>
<keyword evidence="2" id="KW-0472">Membrane</keyword>
<dbReference type="EMBL" id="LUHQ01000001">
    <property type="protein sequence ID" value="OAP16708.1"/>
    <property type="molecule type" value="Genomic_DNA"/>
</dbReference>
<reference evidence="4" key="1">
    <citation type="journal article" date="2016" name="Proc. Natl. Acad. Sci. U.S.A.">
        <title>Chromosome-level assembly of Arabidopsis thaliana Ler reveals the extent of translocation and inversion polymorphisms.</title>
        <authorList>
            <person name="Zapata L."/>
            <person name="Ding J."/>
            <person name="Willing E.M."/>
            <person name="Hartwig B."/>
            <person name="Bezdan D."/>
            <person name="Jiao W.B."/>
            <person name="Patel V."/>
            <person name="Velikkakam James G."/>
            <person name="Koornneef M."/>
            <person name="Ossowski S."/>
            <person name="Schneeberger K."/>
        </authorList>
    </citation>
    <scope>NUCLEOTIDE SEQUENCE [LARGE SCALE GENOMIC DNA]</scope>
    <source>
        <strain evidence="4">cv. Landsberg erecta</strain>
    </source>
</reference>
<gene>
    <name evidence="3" type="ordered locus">AXX17_At1g28920</name>
</gene>
<organism evidence="3 4">
    <name type="scientific">Arabidopsis thaliana</name>
    <name type="common">Mouse-ear cress</name>
    <dbReference type="NCBI Taxonomy" id="3702"/>
    <lineage>
        <taxon>Eukaryota</taxon>
        <taxon>Viridiplantae</taxon>
        <taxon>Streptophyta</taxon>
        <taxon>Embryophyta</taxon>
        <taxon>Tracheophyta</taxon>
        <taxon>Spermatophyta</taxon>
        <taxon>Magnoliopsida</taxon>
        <taxon>eudicotyledons</taxon>
        <taxon>Gunneridae</taxon>
        <taxon>Pentapetalae</taxon>
        <taxon>rosids</taxon>
        <taxon>malvids</taxon>
        <taxon>Brassicales</taxon>
        <taxon>Brassicaceae</taxon>
        <taxon>Camelineae</taxon>
        <taxon>Arabidopsis</taxon>
    </lineage>
</organism>
<dbReference type="AlphaFoldDB" id="A0A178WEA1"/>
<sequence length="89" mass="9781">MLTYSLTVLILPLFGKGLLQGFGLLLHLVFSRFLLGFCRQGLLLTPRSRLLPSSSCKRPAISSSESVMPGSSTTSTHHRLLLKLPWTAL</sequence>
<keyword evidence="2" id="KW-1133">Transmembrane helix</keyword>
<comment type="caution">
    <text evidence="3">The sequence shown here is derived from an EMBL/GenBank/DDBJ whole genome shotgun (WGS) entry which is preliminary data.</text>
</comment>
<name>A0A178WEA1_ARATH</name>
<evidence type="ECO:0000256" key="2">
    <source>
        <dbReference type="SAM" id="Phobius"/>
    </source>
</evidence>
<proteinExistence type="predicted"/>
<keyword evidence="2" id="KW-0812">Transmembrane</keyword>